<dbReference type="InterPro" id="IPR016024">
    <property type="entry name" value="ARM-type_fold"/>
</dbReference>
<gene>
    <name evidence="1" type="ORF">E6C70_12760</name>
</gene>
<name>A0A4S4FSK3_9MICO</name>
<dbReference type="AlphaFoldDB" id="A0A4S4FSK3"/>
<dbReference type="InterPro" id="IPR014825">
    <property type="entry name" value="DNA_alkylation"/>
</dbReference>
<dbReference type="OrthoDB" id="4981341at2"/>
<protein>
    <submittedName>
        <fullName evidence="1">DNA alkylation repair protein</fullName>
    </submittedName>
</protein>
<evidence type="ECO:0000313" key="2">
    <source>
        <dbReference type="Proteomes" id="UP000307380"/>
    </source>
</evidence>
<dbReference type="Pfam" id="PF08713">
    <property type="entry name" value="DNA_alkylation"/>
    <property type="match status" value="1"/>
</dbReference>
<dbReference type="Proteomes" id="UP000307380">
    <property type="component" value="Unassembled WGS sequence"/>
</dbReference>
<keyword evidence="2" id="KW-1185">Reference proteome</keyword>
<dbReference type="EMBL" id="SSSN01000009">
    <property type="protein sequence ID" value="THG32695.1"/>
    <property type="molecule type" value="Genomic_DNA"/>
</dbReference>
<reference evidence="1 2" key="1">
    <citation type="submission" date="2019-04" db="EMBL/GenBank/DDBJ databases">
        <authorList>
            <person name="Jiang L."/>
        </authorList>
    </citation>
    <scope>NUCLEOTIDE SEQUENCE [LARGE SCALE GENOMIC DNA]</scope>
    <source>
        <strain evidence="1 2">YIM 131861</strain>
    </source>
</reference>
<sequence>MSDASGEAADWIDETLRREGSGWGDAGSYGASVGAVRGTVRDALRRYPSLGHDELTALSSELWARGVEELRLAAVVLLQSRVGELQATDLTRVEGFVRDGERRQLVDLLAVDVVGELMSGLDARSRGRAELVLDRWSREDGPWLRRAALLAPLRELRAGGGDVERAARRIRWASVVEDDPIVGEALALARAALQVE</sequence>
<proteinExistence type="predicted"/>
<comment type="caution">
    <text evidence="1">The sequence shown here is derived from an EMBL/GenBank/DDBJ whole genome shotgun (WGS) entry which is preliminary data.</text>
</comment>
<dbReference type="Gene3D" id="1.25.10.90">
    <property type="match status" value="1"/>
</dbReference>
<dbReference type="RefSeq" id="WP_136424997.1">
    <property type="nucleotide sequence ID" value="NZ_SSSN01000009.1"/>
</dbReference>
<dbReference type="SUPFAM" id="SSF48371">
    <property type="entry name" value="ARM repeat"/>
    <property type="match status" value="1"/>
</dbReference>
<accession>A0A4S4FSK3</accession>
<organism evidence="1 2">
    <name type="scientific">Orlajensenia flava</name>
    <dbReference type="NCBI Taxonomy" id="2565934"/>
    <lineage>
        <taxon>Bacteria</taxon>
        <taxon>Bacillati</taxon>
        <taxon>Actinomycetota</taxon>
        <taxon>Actinomycetes</taxon>
        <taxon>Micrococcales</taxon>
        <taxon>Microbacteriaceae</taxon>
        <taxon>Orlajensenia</taxon>
    </lineage>
</organism>
<evidence type="ECO:0000313" key="1">
    <source>
        <dbReference type="EMBL" id="THG32695.1"/>
    </source>
</evidence>